<dbReference type="Gene3D" id="3.30.1380.10">
    <property type="match status" value="1"/>
</dbReference>
<evidence type="ECO:0000259" key="2">
    <source>
        <dbReference type="Pfam" id="PF08291"/>
    </source>
</evidence>
<name>A0A1B1YTG6_9GAMM</name>
<evidence type="ECO:0000313" key="4">
    <source>
        <dbReference type="Proteomes" id="UP000092952"/>
    </source>
</evidence>
<organism evidence="3 4">
    <name type="scientific">Immundisolibacter cernigliae</name>
    <dbReference type="NCBI Taxonomy" id="1810504"/>
    <lineage>
        <taxon>Bacteria</taxon>
        <taxon>Pseudomonadati</taxon>
        <taxon>Pseudomonadota</taxon>
        <taxon>Gammaproteobacteria</taxon>
        <taxon>Immundisolibacterales</taxon>
        <taxon>Immundisolibacteraceae</taxon>
        <taxon>Immundisolibacter</taxon>
    </lineage>
</organism>
<dbReference type="KEGG" id="gbi:PG2T_07775"/>
<keyword evidence="4" id="KW-1185">Reference proteome</keyword>
<feature type="chain" id="PRO_5008533097" description="Peptidase M15A C-terminal domain-containing protein" evidence="1">
    <location>
        <begin position="30"/>
        <end position="329"/>
    </location>
</feature>
<evidence type="ECO:0000313" key="3">
    <source>
        <dbReference type="EMBL" id="ANX04091.1"/>
    </source>
</evidence>
<dbReference type="InParanoid" id="A0A1B1YTG6"/>
<dbReference type="AlphaFoldDB" id="A0A1B1YTG6"/>
<accession>A0A1B1YTG6</accession>
<sequence length="329" mass="35540">MGRHSFGHWLARWLCCAVLGPAGVMPALAAPLQLAMLTPASGSSGGAGFSVRWGTERSALAVNPLVARAGQAITLQVEDADSGAFTLDAGAGAVQRLAAAQWRWTAPGKPGAYTLEVRRADGARMRFTALVTTPRQALRGGALNGYLIGNYPSHPSGQALYRPPEGFIEINARSAELPLTPRLKLGQFVCKQAASGPRYVALRERLPLALEAAMERFARAGIASSGLTVMSGYRTPHYNRQLGDTRFSRHQWGDAADVFIDEDGDGRMDDLNGDRRHDREDARLLFEIMDAAQGEAGWQRFTGGLSAYPPNAYHGAFLHLDTRGVKARW</sequence>
<keyword evidence="1" id="KW-0732">Signal</keyword>
<dbReference type="InterPro" id="IPR009045">
    <property type="entry name" value="Zn_M74/Hedgehog-like"/>
</dbReference>
<dbReference type="Pfam" id="PF08291">
    <property type="entry name" value="Peptidase_M15_3"/>
    <property type="match status" value="1"/>
</dbReference>
<dbReference type="EMBL" id="CP014671">
    <property type="protein sequence ID" value="ANX04091.1"/>
    <property type="molecule type" value="Genomic_DNA"/>
</dbReference>
<dbReference type="Proteomes" id="UP000092952">
    <property type="component" value="Chromosome"/>
</dbReference>
<evidence type="ECO:0000256" key="1">
    <source>
        <dbReference type="SAM" id="SignalP"/>
    </source>
</evidence>
<dbReference type="InterPro" id="IPR013230">
    <property type="entry name" value="Peptidase_M15A_C"/>
</dbReference>
<gene>
    <name evidence="3" type="ORF">PG2T_07775</name>
</gene>
<dbReference type="OrthoDB" id="5242612at2"/>
<reference evidence="4" key="1">
    <citation type="submission" date="2016-03" db="EMBL/GenBank/DDBJ databases">
        <title>Complete genome sequence of Solimmundus cernigliae, representing a novel lineage of polycyclic aromatic hydrocarbon degraders within the Gammaproteobacteria.</title>
        <authorList>
            <person name="Singleton D.R."/>
            <person name="Dickey A.N."/>
            <person name="Scholl E.H."/>
            <person name="Wright F.A."/>
            <person name="Aitken M.D."/>
        </authorList>
    </citation>
    <scope>NUCLEOTIDE SEQUENCE [LARGE SCALE GENOMIC DNA]</scope>
    <source>
        <strain evidence="4">TR3.2</strain>
    </source>
</reference>
<protein>
    <recommendedName>
        <fullName evidence="2">Peptidase M15A C-terminal domain-containing protein</fullName>
    </recommendedName>
</protein>
<dbReference type="RefSeq" id="WP_068803973.1">
    <property type="nucleotide sequence ID" value="NZ_CP014671.1"/>
</dbReference>
<feature type="signal peptide" evidence="1">
    <location>
        <begin position="1"/>
        <end position="29"/>
    </location>
</feature>
<dbReference type="STRING" id="1810504.PG2T_07775"/>
<proteinExistence type="predicted"/>
<dbReference type="SUPFAM" id="SSF55166">
    <property type="entry name" value="Hedgehog/DD-peptidase"/>
    <property type="match status" value="1"/>
</dbReference>
<feature type="domain" description="Peptidase M15A C-terminal" evidence="2">
    <location>
        <begin position="227"/>
        <end position="262"/>
    </location>
</feature>